<dbReference type="EMBL" id="JABSTU010000005">
    <property type="protein sequence ID" value="KAH8030941.1"/>
    <property type="molecule type" value="Genomic_DNA"/>
</dbReference>
<feature type="compositionally biased region" description="Polar residues" evidence="3">
    <location>
        <begin position="171"/>
        <end position="194"/>
    </location>
</feature>
<evidence type="ECO:0000256" key="1">
    <source>
        <dbReference type="ARBA" id="ARBA00023157"/>
    </source>
</evidence>
<dbReference type="CDD" id="cd00112">
    <property type="entry name" value="LDLa"/>
    <property type="match status" value="1"/>
</dbReference>
<dbReference type="Proteomes" id="UP000821866">
    <property type="component" value="Chromosome 3"/>
</dbReference>
<dbReference type="InterPro" id="IPR036055">
    <property type="entry name" value="LDL_receptor-like_sf"/>
</dbReference>
<comment type="caution">
    <text evidence="5">The sequence shown here is derived from an EMBL/GenBank/DDBJ whole genome shotgun (WGS) entry which is preliminary data.</text>
</comment>
<name>A0A9J6EA36_RHIMP</name>
<gene>
    <name evidence="5" type="ORF">HPB51_012409</name>
</gene>
<keyword evidence="4" id="KW-1133">Transmembrane helix</keyword>
<dbReference type="PROSITE" id="PS50068">
    <property type="entry name" value="LDLRA_2"/>
    <property type="match status" value="1"/>
</dbReference>
<dbReference type="Gene3D" id="4.10.400.10">
    <property type="entry name" value="Low-density Lipoprotein Receptor"/>
    <property type="match status" value="1"/>
</dbReference>
<dbReference type="InterPro" id="IPR002172">
    <property type="entry name" value="LDrepeatLR_classA_rpt"/>
</dbReference>
<evidence type="ECO:0000313" key="6">
    <source>
        <dbReference type="Proteomes" id="UP000821866"/>
    </source>
</evidence>
<dbReference type="AlphaFoldDB" id="A0A9J6EA36"/>
<evidence type="ECO:0000256" key="3">
    <source>
        <dbReference type="SAM" id="MobiDB-lite"/>
    </source>
</evidence>
<keyword evidence="4" id="KW-0472">Membrane</keyword>
<keyword evidence="1" id="KW-1015">Disulfide bond</keyword>
<feature type="transmembrane region" description="Helical" evidence="4">
    <location>
        <begin position="100"/>
        <end position="124"/>
    </location>
</feature>
<accession>A0A9J6EA36</accession>
<evidence type="ECO:0000313" key="5">
    <source>
        <dbReference type="EMBL" id="KAH8030941.1"/>
    </source>
</evidence>
<dbReference type="SUPFAM" id="SSF57424">
    <property type="entry name" value="LDL receptor-like module"/>
    <property type="match status" value="1"/>
</dbReference>
<comment type="caution">
    <text evidence="2">Lacks conserved residue(s) required for the propagation of feature annotation.</text>
</comment>
<reference evidence="5" key="2">
    <citation type="submission" date="2021-09" db="EMBL/GenBank/DDBJ databases">
        <authorList>
            <person name="Jia N."/>
            <person name="Wang J."/>
            <person name="Shi W."/>
            <person name="Du L."/>
            <person name="Sun Y."/>
            <person name="Zhan W."/>
            <person name="Jiang J."/>
            <person name="Wang Q."/>
            <person name="Zhang B."/>
            <person name="Ji P."/>
            <person name="Sakyi L.B."/>
            <person name="Cui X."/>
            <person name="Yuan T."/>
            <person name="Jiang B."/>
            <person name="Yang W."/>
            <person name="Lam T.T.-Y."/>
            <person name="Chang Q."/>
            <person name="Ding S."/>
            <person name="Wang X."/>
            <person name="Zhu J."/>
            <person name="Ruan X."/>
            <person name="Zhao L."/>
            <person name="Wei J."/>
            <person name="Que T."/>
            <person name="Du C."/>
            <person name="Cheng J."/>
            <person name="Dai P."/>
            <person name="Han X."/>
            <person name="Huang E."/>
            <person name="Gao Y."/>
            <person name="Liu J."/>
            <person name="Shao H."/>
            <person name="Ye R."/>
            <person name="Li L."/>
            <person name="Wei W."/>
            <person name="Wang X."/>
            <person name="Wang C."/>
            <person name="Huo Q."/>
            <person name="Li W."/>
            <person name="Guo W."/>
            <person name="Chen H."/>
            <person name="Chen S."/>
            <person name="Zhou L."/>
            <person name="Zhou L."/>
            <person name="Ni X."/>
            <person name="Tian J."/>
            <person name="Zhou Y."/>
            <person name="Sheng Y."/>
            <person name="Liu T."/>
            <person name="Pan Y."/>
            <person name="Xia L."/>
            <person name="Li J."/>
            <person name="Zhao F."/>
            <person name="Cao W."/>
        </authorList>
    </citation>
    <scope>NUCLEOTIDE SEQUENCE</scope>
    <source>
        <strain evidence="5">Rmic-2018</strain>
        <tissue evidence="5">Larvae</tissue>
    </source>
</reference>
<keyword evidence="4" id="KW-0812">Transmembrane</keyword>
<protein>
    <submittedName>
        <fullName evidence="5">Uncharacterized protein</fullName>
    </submittedName>
</protein>
<sequence length="251" mass="27341">MAPLFGSVGNMKNVQVHKKSVNFTLHLNPTWLMEVDATPVSLYATAGSLPSSVGECEDGSFFCATSGICIWEGFKCDRVANCLDHDDEHWFYGSTCVMPMLALELIISGTGMLLVTMLAFCAILRDIIKDYKLASVHMERDPLTRRDVMEAKRLEAARFETLADDEVAMATSGTGTPRSRAAQSVGSTSVTSPTAPGANVSFRAGSGSVEKSPREDAQLEKRAQSKYKRRFSVVSMRAPNRKASIADDEKS</sequence>
<feature type="region of interest" description="Disordered" evidence="3">
    <location>
        <begin position="170"/>
        <end position="251"/>
    </location>
</feature>
<evidence type="ECO:0000256" key="2">
    <source>
        <dbReference type="PROSITE-ProRule" id="PRU00124"/>
    </source>
</evidence>
<dbReference type="SMART" id="SM00192">
    <property type="entry name" value="LDLa"/>
    <property type="match status" value="1"/>
</dbReference>
<reference evidence="5" key="1">
    <citation type="journal article" date="2020" name="Cell">
        <title>Large-Scale Comparative Analyses of Tick Genomes Elucidate Their Genetic Diversity and Vector Capacities.</title>
        <authorList>
            <consortium name="Tick Genome and Microbiome Consortium (TIGMIC)"/>
            <person name="Jia N."/>
            <person name="Wang J."/>
            <person name="Shi W."/>
            <person name="Du L."/>
            <person name="Sun Y."/>
            <person name="Zhan W."/>
            <person name="Jiang J.F."/>
            <person name="Wang Q."/>
            <person name="Zhang B."/>
            <person name="Ji P."/>
            <person name="Bell-Sakyi L."/>
            <person name="Cui X.M."/>
            <person name="Yuan T.T."/>
            <person name="Jiang B.G."/>
            <person name="Yang W.F."/>
            <person name="Lam T.T."/>
            <person name="Chang Q.C."/>
            <person name="Ding S.J."/>
            <person name="Wang X.J."/>
            <person name="Zhu J.G."/>
            <person name="Ruan X.D."/>
            <person name="Zhao L."/>
            <person name="Wei J.T."/>
            <person name="Ye R.Z."/>
            <person name="Que T.C."/>
            <person name="Du C.H."/>
            <person name="Zhou Y.H."/>
            <person name="Cheng J.X."/>
            <person name="Dai P.F."/>
            <person name="Guo W.B."/>
            <person name="Han X.H."/>
            <person name="Huang E.J."/>
            <person name="Li L.F."/>
            <person name="Wei W."/>
            <person name="Gao Y.C."/>
            <person name="Liu J.Z."/>
            <person name="Shao H.Z."/>
            <person name="Wang X."/>
            <person name="Wang C.C."/>
            <person name="Yang T.C."/>
            <person name="Huo Q.B."/>
            <person name="Li W."/>
            <person name="Chen H.Y."/>
            <person name="Chen S.E."/>
            <person name="Zhou L.G."/>
            <person name="Ni X.B."/>
            <person name="Tian J.H."/>
            <person name="Sheng Y."/>
            <person name="Liu T."/>
            <person name="Pan Y.S."/>
            <person name="Xia L.Y."/>
            <person name="Li J."/>
            <person name="Zhao F."/>
            <person name="Cao W.C."/>
        </authorList>
    </citation>
    <scope>NUCLEOTIDE SEQUENCE</scope>
    <source>
        <strain evidence="5">Rmic-2018</strain>
    </source>
</reference>
<organism evidence="5 6">
    <name type="scientific">Rhipicephalus microplus</name>
    <name type="common">Cattle tick</name>
    <name type="synonym">Boophilus microplus</name>
    <dbReference type="NCBI Taxonomy" id="6941"/>
    <lineage>
        <taxon>Eukaryota</taxon>
        <taxon>Metazoa</taxon>
        <taxon>Ecdysozoa</taxon>
        <taxon>Arthropoda</taxon>
        <taxon>Chelicerata</taxon>
        <taxon>Arachnida</taxon>
        <taxon>Acari</taxon>
        <taxon>Parasitiformes</taxon>
        <taxon>Ixodida</taxon>
        <taxon>Ixodoidea</taxon>
        <taxon>Ixodidae</taxon>
        <taxon>Rhipicephalinae</taxon>
        <taxon>Rhipicephalus</taxon>
        <taxon>Boophilus</taxon>
    </lineage>
</organism>
<keyword evidence="6" id="KW-1185">Reference proteome</keyword>
<evidence type="ECO:0000256" key="4">
    <source>
        <dbReference type="SAM" id="Phobius"/>
    </source>
</evidence>
<proteinExistence type="predicted"/>
<feature type="compositionally biased region" description="Basic and acidic residues" evidence="3">
    <location>
        <begin position="211"/>
        <end position="223"/>
    </location>
</feature>